<dbReference type="eggNOG" id="ENOG50341ZM">
    <property type="taxonomic scope" value="Bacteria"/>
</dbReference>
<name>A0A0B0EKT4_9BACT</name>
<dbReference type="AlphaFoldDB" id="A0A0B0EKT4"/>
<dbReference type="Proteomes" id="UP000030652">
    <property type="component" value="Unassembled WGS sequence"/>
</dbReference>
<gene>
    <name evidence="1" type="ORF">SCABRO_00538</name>
</gene>
<organism evidence="1 2">
    <name type="scientific">Candidatus Scalindua brodae</name>
    <dbReference type="NCBI Taxonomy" id="237368"/>
    <lineage>
        <taxon>Bacteria</taxon>
        <taxon>Pseudomonadati</taxon>
        <taxon>Planctomycetota</taxon>
        <taxon>Candidatus Brocadiia</taxon>
        <taxon>Candidatus Brocadiales</taxon>
        <taxon>Candidatus Scalinduaceae</taxon>
        <taxon>Candidatus Scalindua</taxon>
    </lineage>
</organism>
<evidence type="ECO:0000313" key="2">
    <source>
        <dbReference type="Proteomes" id="UP000030652"/>
    </source>
</evidence>
<sequence>MITELDTLRNNINNLPDESEQRQLSHSIHTLVSFLDSLNSKPYLADTILPKVKKVVKAKPGSINIDDLLKHLEALPTDQLMSELSKHKKNTLLELSSRLNITANSKQTKDVLVDKIFKLGFANKRGYDLLSDR</sequence>
<proteinExistence type="predicted"/>
<accession>A0A0B0EKT4</accession>
<protein>
    <submittedName>
        <fullName evidence="1">Uncharacterized protein</fullName>
    </submittedName>
</protein>
<reference evidence="1 2" key="1">
    <citation type="submission" date="2014-10" db="EMBL/GenBank/DDBJ databases">
        <title>Draft genome of anammox bacterium scalindua brodae, obtained using differential coverage binning of sequence data from two enrichment reactors.</title>
        <authorList>
            <person name="Speth D.R."/>
            <person name="Russ L."/>
            <person name="Kartal B."/>
            <person name="Op den Camp H.J."/>
            <person name="Dutilh B.E."/>
            <person name="Jetten M.S."/>
        </authorList>
    </citation>
    <scope>NUCLEOTIDE SEQUENCE [LARGE SCALE GENOMIC DNA]</scope>
    <source>
        <strain evidence="1">RU1</strain>
    </source>
</reference>
<evidence type="ECO:0000313" key="1">
    <source>
        <dbReference type="EMBL" id="KHE93672.1"/>
    </source>
</evidence>
<comment type="caution">
    <text evidence="1">The sequence shown here is derived from an EMBL/GenBank/DDBJ whole genome shotgun (WGS) entry which is preliminary data.</text>
</comment>
<dbReference type="EMBL" id="JRYO01000041">
    <property type="protein sequence ID" value="KHE93672.1"/>
    <property type="molecule type" value="Genomic_DNA"/>
</dbReference>